<keyword evidence="2" id="KW-1185">Reference proteome</keyword>
<dbReference type="EMBL" id="JAJSON010000022">
    <property type="protein sequence ID" value="MCG9972026.1"/>
    <property type="molecule type" value="Genomic_DNA"/>
</dbReference>
<gene>
    <name evidence="1" type="ORF">LU635_10300</name>
</gene>
<dbReference type="RefSeq" id="WP_240098828.1">
    <property type="nucleotide sequence ID" value="NZ_JAJSON010000022.1"/>
</dbReference>
<evidence type="ECO:0008006" key="3">
    <source>
        <dbReference type="Google" id="ProtNLM"/>
    </source>
</evidence>
<dbReference type="Proteomes" id="UP001139344">
    <property type="component" value="Unassembled WGS sequence"/>
</dbReference>
<dbReference type="AlphaFoldDB" id="A0A9X1UXX9"/>
<evidence type="ECO:0000313" key="2">
    <source>
        <dbReference type="Proteomes" id="UP001139344"/>
    </source>
</evidence>
<organism evidence="1 2">
    <name type="scientific">Christiangramia crocea</name>
    <dbReference type="NCBI Taxonomy" id="2904124"/>
    <lineage>
        <taxon>Bacteria</taxon>
        <taxon>Pseudomonadati</taxon>
        <taxon>Bacteroidota</taxon>
        <taxon>Flavobacteriia</taxon>
        <taxon>Flavobacteriales</taxon>
        <taxon>Flavobacteriaceae</taxon>
        <taxon>Christiangramia</taxon>
    </lineage>
</organism>
<dbReference type="PROSITE" id="PS51257">
    <property type="entry name" value="PROKAR_LIPOPROTEIN"/>
    <property type="match status" value="1"/>
</dbReference>
<protein>
    <recommendedName>
        <fullName evidence="3">Dihydrolipoamide dehydrogenase</fullName>
    </recommendedName>
</protein>
<comment type="caution">
    <text evidence="1">The sequence shown here is derived from an EMBL/GenBank/DDBJ whole genome shotgun (WGS) entry which is preliminary data.</text>
</comment>
<reference evidence="1" key="1">
    <citation type="submission" date="2021-12" db="EMBL/GenBank/DDBJ databases">
        <title>Description of Gramella crocea sp. nov., a new bacterium isolated from activated sludge.</title>
        <authorList>
            <person name="Zhang X."/>
        </authorList>
    </citation>
    <scope>NUCLEOTIDE SEQUENCE</scope>
    <source>
        <strain evidence="1">YB25</strain>
    </source>
</reference>
<name>A0A9X1UXX9_9FLAO</name>
<sequence>MKKILSILILASIFLVSCEGDRGPQGPPGDDGLNIVGQTFEATVDLTAPEYSVFVEIPGSVEVLDSDVILVYLLESVENGEDVWSLLPQTFYLEDGEVQYNYNHTTVDVNIYLHGTVNLDDLGPEFTEDQTFRMVVLPSDFALNSGIDFSNYQSLKTAIDLSDNNITKAQVHN</sequence>
<evidence type="ECO:0000313" key="1">
    <source>
        <dbReference type="EMBL" id="MCG9972026.1"/>
    </source>
</evidence>
<proteinExistence type="predicted"/>
<accession>A0A9X1UXX9</accession>